<gene>
    <name evidence="3" type="ORF">AW08_02495</name>
</gene>
<sequence>MTRRQLLLSSLLLLAAYLALFGDKTPQGESAGGIVQPMPARDRSHSGTRATAPKENRRLASRSGSGTAPATVEVAALIPRQQLIPAASDEQTSRDLFAALSWTPPPPPEVPPPKLKPVAPPLPFAYLGKKLEGEQWEVYLARGDEVLIVREGMDLAGVYRVKSIQPPTLTLLYLPLKQAQTITIGGSQQ</sequence>
<dbReference type="PATRIC" id="fig|1454001.3.peg.2550"/>
<evidence type="ECO:0008006" key="5">
    <source>
        <dbReference type="Google" id="ProtNLM"/>
    </source>
</evidence>
<feature type="signal peptide" evidence="2">
    <location>
        <begin position="1"/>
        <end position="21"/>
    </location>
</feature>
<protein>
    <recommendedName>
        <fullName evidence="5">Secretion system X translation initiation factor</fullName>
    </recommendedName>
</protein>
<proteinExistence type="predicted"/>
<keyword evidence="2" id="KW-0732">Signal</keyword>
<feature type="chain" id="PRO_5001462405" description="Secretion system X translation initiation factor" evidence="2">
    <location>
        <begin position="22"/>
        <end position="189"/>
    </location>
</feature>
<reference evidence="3" key="1">
    <citation type="submission" date="2014-02" db="EMBL/GenBank/DDBJ databases">
        <title>Expanding our view of genomic diversity in Candidatus Accumulibacter clades.</title>
        <authorList>
            <person name="Skennerton C.T."/>
            <person name="Barr J.J."/>
            <person name="Slater F.R."/>
            <person name="Bond P.L."/>
            <person name="Tyson G.W."/>
        </authorList>
    </citation>
    <scope>NUCLEOTIDE SEQUENCE [LARGE SCALE GENOMIC DNA]</scope>
</reference>
<evidence type="ECO:0000313" key="4">
    <source>
        <dbReference type="Proteomes" id="UP000020218"/>
    </source>
</evidence>
<dbReference type="AlphaFoldDB" id="A0A011NQ40"/>
<dbReference type="EMBL" id="JFAX01000014">
    <property type="protein sequence ID" value="EXI66590.1"/>
    <property type="molecule type" value="Genomic_DNA"/>
</dbReference>
<evidence type="ECO:0000256" key="1">
    <source>
        <dbReference type="SAM" id="MobiDB-lite"/>
    </source>
</evidence>
<evidence type="ECO:0000313" key="3">
    <source>
        <dbReference type="EMBL" id="EXI66590.1"/>
    </source>
</evidence>
<keyword evidence="4" id="KW-1185">Reference proteome</keyword>
<dbReference type="Proteomes" id="UP000020218">
    <property type="component" value="Unassembled WGS sequence"/>
</dbReference>
<dbReference type="STRING" id="1454001.AW08_02495"/>
<comment type="caution">
    <text evidence="3">The sequence shown here is derived from an EMBL/GenBank/DDBJ whole genome shotgun (WGS) entry which is preliminary data.</text>
</comment>
<name>A0A011NQ40_9PROT</name>
<evidence type="ECO:0000256" key="2">
    <source>
        <dbReference type="SAM" id="SignalP"/>
    </source>
</evidence>
<feature type="region of interest" description="Disordered" evidence="1">
    <location>
        <begin position="28"/>
        <end position="67"/>
    </location>
</feature>
<organism evidence="3 4">
    <name type="scientific">Candidatus Accumulibacter adjunctus</name>
    <dbReference type="NCBI Taxonomy" id="1454001"/>
    <lineage>
        <taxon>Bacteria</taxon>
        <taxon>Pseudomonadati</taxon>
        <taxon>Pseudomonadota</taxon>
        <taxon>Betaproteobacteria</taxon>
        <taxon>Candidatus Accumulibacter</taxon>
    </lineage>
</organism>
<accession>A0A011NQ40</accession>